<gene>
    <name evidence="1" type="ORF">B7R21_06355</name>
</gene>
<evidence type="ECO:0000313" key="1">
    <source>
        <dbReference type="EMBL" id="RFA14564.1"/>
    </source>
</evidence>
<name>A0A3E0VWV7_9MICO</name>
<accession>A0A3E0VWV7</accession>
<dbReference type="Proteomes" id="UP000256709">
    <property type="component" value="Unassembled WGS sequence"/>
</dbReference>
<organism evidence="1 2">
    <name type="scientific">Subtercola boreus</name>
    <dbReference type="NCBI Taxonomy" id="120213"/>
    <lineage>
        <taxon>Bacteria</taxon>
        <taxon>Bacillati</taxon>
        <taxon>Actinomycetota</taxon>
        <taxon>Actinomycetes</taxon>
        <taxon>Micrococcales</taxon>
        <taxon>Microbacteriaceae</taxon>
        <taxon>Subtercola</taxon>
    </lineage>
</organism>
<protein>
    <submittedName>
        <fullName evidence="1">Uncharacterized protein</fullName>
    </submittedName>
</protein>
<sequence length="319" mass="34531">MGSLLGESVVKAKSAVGSGLSAPLALQQAERWLTGTLLTVMSDTGRSVVAAGIAQRPTLQGYTRMLNPPSCSRCAILAGKFFRWNSGFLRHPRCDCRHIPTNENMAGDLTTDPYKYFHSLSPEAQEKTFGRSEARAIREGADIYRVGNIQQRGLATSKGHLRYGTPSRMTVDDIFRTAGTRTNAIKMLEHEGYITGPQVAGGNIVGRIEGFGALGKGGKARAASDAVKQARETGVRDPLNRYTMTAAERRLYDAKYKLDVARTGVYPRTVGLSSADKYVAPKPITPMQLAHIEQAYANEVAKLATSASSVRRLAQLLGI</sequence>
<dbReference type="AlphaFoldDB" id="A0A3E0VWV7"/>
<dbReference type="EMBL" id="NBXA01000013">
    <property type="protein sequence ID" value="RFA14564.1"/>
    <property type="molecule type" value="Genomic_DNA"/>
</dbReference>
<proteinExistence type="predicted"/>
<comment type="caution">
    <text evidence="1">The sequence shown here is derived from an EMBL/GenBank/DDBJ whole genome shotgun (WGS) entry which is preliminary data.</text>
</comment>
<reference evidence="1 2" key="1">
    <citation type="submission" date="2017-04" db="EMBL/GenBank/DDBJ databases">
        <title>Comparative genome analysis of Subtercola boreus.</title>
        <authorList>
            <person name="Cho Y.-J."/>
            <person name="Cho A."/>
            <person name="Kim O.-S."/>
            <person name="Lee J.-I."/>
        </authorList>
    </citation>
    <scope>NUCLEOTIDE SEQUENCE [LARGE SCALE GENOMIC DNA]</scope>
    <source>
        <strain evidence="1 2">P27444</strain>
    </source>
</reference>
<evidence type="ECO:0000313" key="2">
    <source>
        <dbReference type="Proteomes" id="UP000256709"/>
    </source>
</evidence>